<evidence type="ECO:0000313" key="1">
    <source>
        <dbReference type="EMBL" id="MBM9469394.1"/>
    </source>
</evidence>
<protein>
    <recommendedName>
        <fullName evidence="3">Oxidoreductase</fullName>
    </recommendedName>
</protein>
<organism evidence="1 2">
    <name type="scientific">Nakamurella leprariae</name>
    <dbReference type="NCBI Taxonomy" id="2803911"/>
    <lineage>
        <taxon>Bacteria</taxon>
        <taxon>Bacillati</taxon>
        <taxon>Actinomycetota</taxon>
        <taxon>Actinomycetes</taxon>
        <taxon>Nakamurellales</taxon>
        <taxon>Nakamurellaceae</taxon>
        <taxon>Nakamurella</taxon>
    </lineage>
</organism>
<evidence type="ECO:0000313" key="2">
    <source>
        <dbReference type="Proteomes" id="UP000663792"/>
    </source>
</evidence>
<dbReference type="Proteomes" id="UP000663792">
    <property type="component" value="Unassembled WGS sequence"/>
</dbReference>
<accession>A0A938YJP5</accession>
<sequence length="74" mass="7853">MKSPEQGAATSVFLATSPLVAGVGGRYFADCQEAEVVPELRGLSEVLPHALDPVAAQRLWDVSEELVSSARARD</sequence>
<comment type="caution">
    <text evidence="1">The sequence shown here is derived from an EMBL/GenBank/DDBJ whole genome shotgun (WGS) entry which is preliminary data.</text>
</comment>
<evidence type="ECO:0008006" key="3">
    <source>
        <dbReference type="Google" id="ProtNLM"/>
    </source>
</evidence>
<reference evidence="1" key="1">
    <citation type="submission" date="2021-01" db="EMBL/GenBank/DDBJ databases">
        <title>YIM 132084 draft genome.</title>
        <authorList>
            <person name="An D."/>
        </authorList>
    </citation>
    <scope>NUCLEOTIDE SEQUENCE</scope>
    <source>
        <strain evidence="1">YIM 132084</strain>
    </source>
</reference>
<dbReference type="Gene3D" id="3.40.50.720">
    <property type="entry name" value="NAD(P)-binding Rossmann-like Domain"/>
    <property type="match status" value="1"/>
</dbReference>
<keyword evidence="2" id="KW-1185">Reference proteome</keyword>
<gene>
    <name evidence="1" type="ORF">JL106_19070</name>
</gene>
<dbReference type="AlphaFoldDB" id="A0A938YJP5"/>
<dbReference type="EMBL" id="JAERWK010000026">
    <property type="protein sequence ID" value="MBM9469394.1"/>
    <property type="molecule type" value="Genomic_DNA"/>
</dbReference>
<name>A0A938YJP5_9ACTN</name>
<proteinExistence type="predicted"/>